<dbReference type="PANTHER" id="PTHR40661">
    <property type="match status" value="1"/>
</dbReference>
<feature type="domain" description="HTH cro/C1-type" evidence="4">
    <location>
        <begin position="6"/>
        <end position="60"/>
    </location>
</feature>
<dbReference type="PROSITE" id="PS50943">
    <property type="entry name" value="HTH_CROC1"/>
    <property type="match status" value="1"/>
</dbReference>
<protein>
    <submittedName>
        <fullName evidence="5">Helix-turn-helix domain-containing protein</fullName>
    </submittedName>
</protein>
<evidence type="ECO:0000313" key="5">
    <source>
        <dbReference type="EMBL" id="MBM6576366.1"/>
    </source>
</evidence>
<proteinExistence type="predicted"/>
<dbReference type="Gene3D" id="1.10.260.40">
    <property type="entry name" value="lambda repressor-like DNA-binding domains"/>
    <property type="match status" value="1"/>
</dbReference>
<evidence type="ECO:0000256" key="1">
    <source>
        <dbReference type="ARBA" id="ARBA00023015"/>
    </source>
</evidence>
<evidence type="ECO:0000259" key="4">
    <source>
        <dbReference type="PROSITE" id="PS50943"/>
    </source>
</evidence>
<sequence>MDVEWIKAELARRNMTQRDLAQAIGMDENHLSKALKGKRQFKLHEADAIRAELPEEPEDIERLPVRSIPLLGEVPAGSFDHRENRGGRRLIVSDPDVPAGAYGLTVKGDSMDLIVPEGSTVIIDPSDRQLWPGARYVVRSADGGTTFKEYQEGPARLVPCSSNPDHEEILLGAELVVIEGRVFSYAMRDVPRRSV</sequence>
<dbReference type="Pfam" id="PF00717">
    <property type="entry name" value="Peptidase_S24"/>
    <property type="match status" value="1"/>
</dbReference>
<dbReference type="InterPro" id="IPR039418">
    <property type="entry name" value="LexA-like"/>
</dbReference>
<dbReference type="SUPFAM" id="SSF47413">
    <property type="entry name" value="lambda repressor-like DNA-binding domains"/>
    <property type="match status" value="1"/>
</dbReference>
<name>A0ABS2D610_9SPHN</name>
<gene>
    <name evidence="5" type="ORF">ILT43_08270</name>
</gene>
<keyword evidence="1" id="KW-0805">Transcription regulation</keyword>
<evidence type="ECO:0000256" key="2">
    <source>
        <dbReference type="ARBA" id="ARBA00023125"/>
    </source>
</evidence>
<dbReference type="InterPro" id="IPR015927">
    <property type="entry name" value="Peptidase_S24_S26A/B/C"/>
</dbReference>
<dbReference type="InterPro" id="IPR010982">
    <property type="entry name" value="Lambda_DNA-bd_dom_sf"/>
</dbReference>
<dbReference type="Pfam" id="PF01381">
    <property type="entry name" value="HTH_3"/>
    <property type="match status" value="1"/>
</dbReference>
<evidence type="ECO:0000256" key="3">
    <source>
        <dbReference type="ARBA" id="ARBA00023163"/>
    </source>
</evidence>
<organism evidence="5 6">
    <name type="scientific">Sphingomonas longa</name>
    <dbReference type="NCBI Taxonomy" id="2778730"/>
    <lineage>
        <taxon>Bacteria</taxon>
        <taxon>Pseudomonadati</taxon>
        <taxon>Pseudomonadota</taxon>
        <taxon>Alphaproteobacteria</taxon>
        <taxon>Sphingomonadales</taxon>
        <taxon>Sphingomonadaceae</taxon>
        <taxon>Sphingomonas</taxon>
    </lineage>
</organism>
<dbReference type="CDD" id="cd00093">
    <property type="entry name" value="HTH_XRE"/>
    <property type="match status" value="1"/>
</dbReference>
<dbReference type="InterPro" id="IPR036286">
    <property type="entry name" value="LexA/Signal_pep-like_sf"/>
</dbReference>
<comment type="caution">
    <text evidence="5">The sequence shown here is derived from an EMBL/GenBank/DDBJ whole genome shotgun (WGS) entry which is preliminary data.</text>
</comment>
<dbReference type="Proteomes" id="UP000763641">
    <property type="component" value="Unassembled WGS sequence"/>
</dbReference>
<dbReference type="RefSeq" id="WP_204198295.1">
    <property type="nucleotide sequence ID" value="NZ_JAFEMC010000002.1"/>
</dbReference>
<evidence type="ECO:0000313" key="6">
    <source>
        <dbReference type="Proteomes" id="UP000763641"/>
    </source>
</evidence>
<keyword evidence="6" id="KW-1185">Reference proteome</keyword>
<dbReference type="InterPro" id="IPR001387">
    <property type="entry name" value="Cro/C1-type_HTH"/>
</dbReference>
<dbReference type="EMBL" id="JAFEMC010000002">
    <property type="protein sequence ID" value="MBM6576366.1"/>
    <property type="molecule type" value="Genomic_DNA"/>
</dbReference>
<dbReference type="Gene3D" id="2.10.109.10">
    <property type="entry name" value="Umud Fragment, subunit A"/>
    <property type="match status" value="1"/>
</dbReference>
<keyword evidence="2" id="KW-0238">DNA-binding</keyword>
<dbReference type="CDD" id="cd06529">
    <property type="entry name" value="S24_LexA-like"/>
    <property type="match status" value="1"/>
</dbReference>
<dbReference type="SMART" id="SM00530">
    <property type="entry name" value="HTH_XRE"/>
    <property type="match status" value="1"/>
</dbReference>
<accession>A0ABS2D610</accession>
<dbReference type="SUPFAM" id="SSF51306">
    <property type="entry name" value="LexA/Signal peptidase"/>
    <property type="match status" value="1"/>
</dbReference>
<dbReference type="PANTHER" id="PTHR40661:SF3">
    <property type="entry name" value="FELS-1 PROPHAGE TRANSCRIPTIONAL REGULATOR"/>
    <property type="match status" value="1"/>
</dbReference>
<keyword evidence="3" id="KW-0804">Transcription</keyword>
<reference evidence="5 6" key="1">
    <citation type="submission" date="2020-12" db="EMBL/GenBank/DDBJ databases">
        <title>Sphingomonas sp.</title>
        <authorList>
            <person name="Kim M.K."/>
        </authorList>
    </citation>
    <scope>NUCLEOTIDE SEQUENCE [LARGE SCALE GENOMIC DNA]</scope>
    <source>
        <strain evidence="5 6">BT552</strain>
    </source>
</reference>